<accession>A0A0V1HWU2</accession>
<name>A0A0V1HWU2_9BILA</name>
<proteinExistence type="predicted"/>
<protein>
    <submittedName>
        <fullName evidence="1">Uncharacterized protein</fullName>
    </submittedName>
</protein>
<evidence type="ECO:0000313" key="1">
    <source>
        <dbReference type="EMBL" id="KRZ14692.1"/>
    </source>
</evidence>
<dbReference type="AlphaFoldDB" id="A0A0V1HWU2"/>
<keyword evidence="2" id="KW-1185">Reference proteome</keyword>
<gene>
    <name evidence="1" type="ORF">T11_16313</name>
</gene>
<dbReference type="Proteomes" id="UP000055024">
    <property type="component" value="Unassembled WGS sequence"/>
</dbReference>
<dbReference type="EMBL" id="JYDP01000022">
    <property type="protein sequence ID" value="KRZ14692.1"/>
    <property type="molecule type" value="Genomic_DNA"/>
</dbReference>
<reference evidence="1 2" key="1">
    <citation type="submission" date="2015-01" db="EMBL/GenBank/DDBJ databases">
        <title>Evolution of Trichinella species and genotypes.</title>
        <authorList>
            <person name="Korhonen P.K."/>
            <person name="Edoardo P."/>
            <person name="Giuseppe L.R."/>
            <person name="Gasser R.B."/>
        </authorList>
    </citation>
    <scope>NUCLEOTIDE SEQUENCE [LARGE SCALE GENOMIC DNA]</scope>
    <source>
        <strain evidence="1">ISS1029</strain>
    </source>
</reference>
<comment type="caution">
    <text evidence="1">The sequence shown here is derived from an EMBL/GenBank/DDBJ whole genome shotgun (WGS) entry which is preliminary data.</text>
</comment>
<organism evidence="1 2">
    <name type="scientific">Trichinella zimbabwensis</name>
    <dbReference type="NCBI Taxonomy" id="268475"/>
    <lineage>
        <taxon>Eukaryota</taxon>
        <taxon>Metazoa</taxon>
        <taxon>Ecdysozoa</taxon>
        <taxon>Nematoda</taxon>
        <taxon>Enoplea</taxon>
        <taxon>Dorylaimia</taxon>
        <taxon>Trichinellida</taxon>
        <taxon>Trichinellidae</taxon>
        <taxon>Trichinella</taxon>
    </lineage>
</organism>
<evidence type="ECO:0000313" key="2">
    <source>
        <dbReference type="Proteomes" id="UP000055024"/>
    </source>
</evidence>
<sequence length="39" mass="4581">MTILSYFCNSSDFLFAYFPVHQLLCLYFLKSEVKKALSL</sequence>